<dbReference type="AlphaFoldDB" id="A0A811JTT7"/>
<dbReference type="InterPro" id="IPR051720">
    <property type="entry name" value="rRNA_MeTrfase/Polyamine_Synth"/>
</dbReference>
<feature type="coiled-coil region" evidence="3">
    <location>
        <begin position="81"/>
        <end position="108"/>
    </location>
</feature>
<dbReference type="Gene3D" id="3.40.50.150">
    <property type="entry name" value="Vaccinia Virus protein VP39"/>
    <property type="match status" value="1"/>
</dbReference>
<dbReference type="InterPro" id="IPR029063">
    <property type="entry name" value="SAM-dependent_MTases_sf"/>
</dbReference>
<feature type="domain" description="Methyltransferase small" evidence="4">
    <location>
        <begin position="46"/>
        <end position="160"/>
    </location>
</feature>
<dbReference type="EMBL" id="CAJFDH010000001">
    <property type="protein sequence ID" value="CAD5206875.1"/>
    <property type="molecule type" value="Genomic_DNA"/>
</dbReference>
<evidence type="ECO:0000313" key="6">
    <source>
        <dbReference type="Proteomes" id="UP000614601"/>
    </source>
</evidence>
<sequence length="220" mass="25030">MKRKHFVWKLEEFEGFQRPKPELEQYETDAEMAADIIEAIKEIEDDLELKRVADFGCGPGILMGGLALMGAKSCVGYEIDVDVVEVCKKNLENIAEDLEEEQHVEVRNQDILSDSFIIAENDLFDIVVMNPPFGTKNNEGIDLKFVRKALESVKASGAVYSLHKTSTREGIQRRVGAWEDLHVDVQAVAELCWNLPKTYKFHKKAEKDIAVDLLRFTKNE</sequence>
<dbReference type="CDD" id="cd02440">
    <property type="entry name" value="AdoMet_MTases"/>
    <property type="match status" value="1"/>
</dbReference>
<proteinExistence type="inferred from homology"/>
<protein>
    <recommendedName>
        <fullName evidence="2">Methyltransferase-like protein 5</fullName>
    </recommendedName>
</protein>
<evidence type="ECO:0000256" key="3">
    <source>
        <dbReference type="SAM" id="Coils"/>
    </source>
</evidence>
<reference evidence="5" key="1">
    <citation type="submission" date="2020-09" db="EMBL/GenBank/DDBJ databases">
        <authorList>
            <person name="Kikuchi T."/>
        </authorList>
    </citation>
    <scope>NUCLEOTIDE SEQUENCE</scope>
    <source>
        <strain evidence="5">SH1</strain>
    </source>
</reference>
<dbReference type="PANTHER" id="PTHR23290:SF0">
    <property type="entry name" value="RRNA N6-ADENOSINE-METHYLTRANSFERASE METTL5"/>
    <property type="match status" value="1"/>
</dbReference>
<keyword evidence="6" id="KW-1185">Reference proteome</keyword>
<dbReference type="Pfam" id="PF05175">
    <property type="entry name" value="MTS"/>
    <property type="match status" value="1"/>
</dbReference>
<dbReference type="OrthoDB" id="419617at2759"/>
<dbReference type="GO" id="GO:0008988">
    <property type="term" value="F:rRNA (adenine-N6-)-methyltransferase activity"/>
    <property type="evidence" value="ECO:0007669"/>
    <property type="project" value="TreeGrafter"/>
</dbReference>
<dbReference type="SUPFAM" id="SSF53335">
    <property type="entry name" value="S-adenosyl-L-methionine-dependent methyltransferases"/>
    <property type="match status" value="1"/>
</dbReference>
<comment type="caution">
    <text evidence="5">The sequence shown here is derived from an EMBL/GenBank/DDBJ whole genome shotgun (WGS) entry which is preliminary data.</text>
</comment>
<dbReference type="InterPro" id="IPR007848">
    <property type="entry name" value="Small_mtfrase_dom"/>
</dbReference>
<dbReference type="InterPro" id="IPR002052">
    <property type="entry name" value="DNA_methylase_N6_adenine_CS"/>
</dbReference>
<evidence type="ECO:0000259" key="4">
    <source>
        <dbReference type="Pfam" id="PF05175"/>
    </source>
</evidence>
<dbReference type="PROSITE" id="PS00092">
    <property type="entry name" value="N6_MTASE"/>
    <property type="match status" value="1"/>
</dbReference>
<evidence type="ECO:0000256" key="2">
    <source>
        <dbReference type="ARBA" id="ARBA00041374"/>
    </source>
</evidence>
<dbReference type="GO" id="GO:0003676">
    <property type="term" value="F:nucleic acid binding"/>
    <property type="evidence" value="ECO:0007669"/>
    <property type="project" value="InterPro"/>
</dbReference>
<accession>A0A811JTT7</accession>
<name>A0A811JTT7_9BILA</name>
<organism evidence="5 6">
    <name type="scientific">Bursaphelenchus okinawaensis</name>
    <dbReference type="NCBI Taxonomy" id="465554"/>
    <lineage>
        <taxon>Eukaryota</taxon>
        <taxon>Metazoa</taxon>
        <taxon>Ecdysozoa</taxon>
        <taxon>Nematoda</taxon>
        <taxon>Chromadorea</taxon>
        <taxon>Rhabditida</taxon>
        <taxon>Tylenchina</taxon>
        <taxon>Tylenchomorpha</taxon>
        <taxon>Aphelenchoidea</taxon>
        <taxon>Aphelenchoididae</taxon>
        <taxon>Bursaphelenchus</taxon>
    </lineage>
</organism>
<comment type="similarity">
    <text evidence="1">Belongs to the methyltransferase superfamily. PrmA family.</text>
</comment>
<dbReference type="EMBL" id="CAJFCW020000001">
    <property type="protein sequence ID" value="CAG9083472.1"/>
    <property type="molecule type" value="Genomic_DNA"/>
</dbReference>
<dbReference type="Proteomes" id="UP000614601">
    <property type="component" value="Unassembled WGS sequence"/>
</dbReference>
<keyword evidence="3" id="KW-0175">Coiled coil</keyword>
<evidence type="ECO:0000313" key="5">
    <source>
        <dbReference type="EMBL" id="CAD5206875.1"/>
    </source>
</evidence>
<dbReference type="PANTHER" id="PTHR23290">
    <property type="entry name" value="RRNA N6-ADENOSINE-METHYLTRANSFERASE METTL5"/>
    <property type="match status" value="1"/>
</dbReference>
<gene>
    <name evidence="5" type="ORF">BOKJ2_LOCUS1559</name>
</gene>
<evidence type="ECO:0000256" key="1">
    <source>
        <dbReference type="ARBA" id="ARBA00009741"/>
    </source>
</evidence>
<dbReference type="Proteomes" id="UP000783686">
    <property type="component" value="Unassembled WGS sequence"/>
</dbReference>